<gene>
    <name evidence="7" type="ORF">DL89DRAFT_295103</name>
</gene>
<keyword evidence="6" id="KW-0732">Signal</keyword>
<evidence type="ECO:0008006" key="9">
    <source>
        <dbReference type="Google" id="ProtNLM"/>
    </source>
</evidence>
<dbReference type="GeneID" id="63807249"/>
<dbReference type="GO" id="GO:0015095">
    <property type="term" value="F:magnesium ion transmembrane transporter activity"/>
    <property type="evidence" value="ECO:0007669"/>
    <property type="project" value="InterPro"/>
</dbReference>
<dbReference type="RefSeq" id="XP_040740672.1">
    <property type="nucleotide sequence ID" value="XM_040890601.1"/>
</dbReference>
<proteinExistence type="predicted"/>
<keyword evidence="3 5" id="KW-1133">Transmembrane helix</keyword>
<keyword evidence="4 5" id="KW-0472">Membrane</keyword>
<dbReference type="Proteomes" id="UP000193922">
    <property type="component" value="Unassembled WGS sequence"/>
</dbReference>
<accession>A0A1Y1VZN2</accession>
<sequence>MSFFVGLTAALLGNSTASAHRIGYEAGYSSSLDIRSRSNSLTGPSFSQRAKLWIVGLLMNYAGELFGNSVALSYLSASVVAPLGIIAVIVNMVLAERFLGERITPNQRYGFMVIMAGAAADDAVQFIEVVSTSGILGLFGLFYIVQAALITLIRSGRQSLFLYVLVASLFGSMNVMVSKILTMFMRLRLSYSSIPNPADIVFYGAVEAAKVRPALLFLTGPQVLAAIVMVASIIGQDIPVMEFQPVFFATFNVVATLSGLLLFKELDGWMHGLVFFSAFFVGIGFILYGSKFLQKARSVSLPSHIRLHKENLKSL</sequence>
<dbReference type="InterPro" id="IPR037185">
    <property type="entry name" value="EmrE-like"/>
</dbReference>
<dbReference type="SUPFAM" id="SSF103481">
    <property type="entry name" value="Multidrug resistance efflux transporter EmrE"/>
    <property type="match status" value="1"/>
</dbReference>
<evidence type="ECO:0000313" key="7">
    <source>
        <dbReference type="EMBL" id="ORX66713.1"/>
    </source>
</evidence>
<evidence type="ECO:0000256" key="4">
    <source>
        <dbReference type="ARBA" id="ARBA00023136"/>
    </source>
</evidence>
<dbReference type="AlphaFoldDB" id="A0A1Y1VZN2"/>
<evidence type="ECO:0000256" key="2">
    <source>
        <dbReference type="ARBA" id="ARBA00022692"/>
    </source>
</evidence>
<feature type="chain" id="PRO_5012327374" description="DUF803-domain-containing protein" evidence="6">
    <location>
        <begin position="20"/>
        <end position="315"/>
    </location>
</feature>
<name>A0A1Y1VZN2_9FUNG</name>
<dbReference type="PANTHER" id="PTHR12570">
    <property type="match status" value="1"/>
</dbReference>
<reference evidence="7 8" key="1">
    <citation type="submission" date="2016-07" db="EMBL/GenBank/DDBJ databases">
        <title>Pervasive Adenine N6-methylation of Active Genes in Fungi.</title>
        <authorList>
            <consortium name="DOE Joint Genome Institute"/>
            <person name="Mondo S.J."/>
            <person name="Dannebaum R.O."/>
            <person name="Kuo R.C."/>
            <person name="Labutti K."/>
            <person name="Haridas S."/>
            <person name="Kuo A."/>
            <person name="Salamov A."/>
            <person name="Ahrendt S.R."/>
            <person name="Lipzen A."/>
            <person name="Sullivan W."/>
            <person name="Andreopoulos W.B."/>
            <person name="Clum A."/>
            <person name="Lindquist E."/>
            <person name="Daum C."/>
            <person name="Ramamoorthy G.K."/>
            <person name="Gryganskyi A."/>
            <person name="Culley D."/>
            <person name="Magnuson J.K."/>
            <person name="James T.Y."/>
            <person name="O'Malley M.A."/>
            <person name="Stajich J.E."/>
            <person name="Spatafora J.W."/>
            <person name="Visel A."/>
            <person name="Grigoriev I.V."/>
        </authorList>
    </citation>
    <scope>NUCLEOTIDE SEQUENCE [LARGE SCALE GENOMIC DNA]</scope>
    <source>
        <strain evidence="7 8">ATCC 12442</strain>
    </source>
</reference>
<evidence type="ECO:0000256" key="1">
    <source>
        <dbReference type="ARBA" id="ARBA00004141"/>
    </source>
</evidence>
<dbReference type="PANTHER" id="PTHR12570:SF85">
    <property type="entry name" value="DUF803 DOMAIN MEMBRANE PROTEIN (AFU_ORTHOLOGUE AFUA_1G15880)"/>
    <property type="match status" value="1"/>
</dbReference>
<evidence type="ECO:0000313" key="8">
    <source>
        <dbReference type="Proteomes" id="UP000193922"/>
    </source>
</evidence>
<feature type="transmembrane region" description="Helical" evidence="5">
    <location>
        <begin position="246"/>
        <end position="263"/>
    </location>
</feature>
<comment type="subcellular location">
    <subcellularLocation>
        <location evidence="1">Membrane</location>
        <topology evidence="1">Multi-pass membrane protein</topology>
    </subcellularLocation>
</comment>
<feature type="transmembrane region" description="Helical" evidence="5">
    <location>
        <begin position="133"/>
        <end position="153"/>
    </location>
</feature>
<organism evidence="7 8">
    <name type="scientific">Linderina pennispora</name>
    <dbReference type="NCBI Taxonomy" id="61395"/>
    <lineage>
        <taxon>Eukaryota</taxon>
        <taxon>Fungi</taxon>
        <taxon>Fungi incertae sedis</taxon>
        <taxon>Zoopagomycota</taxon>
        <taxon>Kickxellomycotina</taxon>
        <taxon>Kickxellomycetes</taxon>
        <taxon>Kickxellales</taxon>
        <taxon>Kickxellaceae</taxon>
        <taxon>Linderina</taxon>
    </lineage>
</organism>
<evidence type="ECO:0000256" key="5">
    <source>
        <dbReference type="SAM" id="Phobius"/>
    </source>
</evidence>
<keyword evidence="8" id="KW-1185">Reference proteome</keyword>
<feature type="transmembrane region" description="Helical" evidence="5">
    <location>
        <begin position="71"/>
        <end position="95"/>
    </location>
</feature>
<keyword evidence="2 5" id="KW-0812">Transmembrane</keyword>
<feature type="transmembrane region" description="Helical" evidence="5">
    <location>
        <begin position="107"/>
        <end position="127"/>
    </location>
</feature>
<comment type="caution">
    <text evidence="7">The sequence shown here is derived from an EMBL/GenBank/DDBJ whole genome shotgun (WGS) entry which is preliminary data.</text>
</comment>
<dbReference type="EMBL" id="MCFD01000014">
    <property type="protein sequence ID" value="ORX66713.1"/>
    <property type="molecule type" value="Genomic_DNA"/>
</dbReference>
<dbReference type="Pfam" id="PF05653">
    <property type="entry name" value="Mg_trans_NIPA"/>
    <property type="match status" value="1"/>
</dbReference>
<dbReference type="GO" id="GO:0016020">
    <property type="term" value="C:membrane"/>
    <property type="evidence" value="ECO:0007669"/>
    <property type="project" value="UniProtKB-SubCell"/>
</dbReference>
<feature type="transmembrane region" description="Helical" evidence="5">
    <location>
        <begin position="269"/>
        <end position="288"/>
    </location>
</feature>
<dbReference type="InterPro" id="IPR008521">
    <property type="entry name" value="Mg_trans_NIPA"/>
</dbReference>
<evidence type="ECO:0000256" key="3">
    <source>
        <dbReference type="ARBA" id="ARBA00022989"/>
    </source>
</evidence>
<evidence type="ECO:0000256" key="6">
    <source>
        <dbReference type="SAM" id="SignalP"/>
    </source>
</evidence>
<protein>
    <recommendedName>
        <fullName evidence="9">DUF803-domain-containing protein</fullName>
    </recommendedName>
</protein>
<dbReference type="OrthoDB" id="165382at2759"/>
<dbReference type="Gene3D" id="1.10.3730.20">
    <property type="match status" value="1"/>
</dbReference>
<feature type="transmembrane region" description="Helical" evidence="5">
    <location>
        <begin position="160"/>
        <end position="181"/>
    </location>
</feature>
<feature type="transmembrane region" description="Helical" evidence="5">
    <location>
        <begin position="214"/>
        <end position="234"/>
    </location>
</feature>
<feature type="signal peptide" evidence="6">
    <location>
        <begin position="1"/>
        <end position="19"/>
    </location>
</feature>